<name>A0A3S3QKG7_9BACT</name>
<organism evidence="1 2">
    <name type="scientific">Candidatus Electrothrix communis</name>
    <dbReference type="NCBI Taxonomy" id="1859133"/>
    <lineage>
        <taxon>Bacteria</taxon>
        <taxon>Pseudomonadati</taxon>
        <taxon>Thermodesulfobacteriota</taxon>
        <taxon>Desulfobulbia</taxon>
        <taxon>Desulfobulbales</taxon>
        <taxon>Desulfobulbaceae</taxon>
        <taxon>Candidatus Electrothrix</taxon>
    </lineage>
</organism>
<dbReference type="Proteomes" id="UP000288086">
    <property type="component" value="Unassembled WGS sequence"/>
</dbReference>
<dbReference type="EMBL" id="MTKP01000011">
    <property type="protein sequence ID" value="RWX49763.1"/>
    <property type="molecule type" value="Genomic_DNA"/>
</dbReference>
<evidence type="ECO:0000313" key="1">
    <source>
        <dbReference type="EMBL" id="RWX49763.1"/>
    </source>
</evidence>
<evidence type="ECO:0000313" key="2">
    <source>
        <dbReference type="Proteomes" id="UP000288086"/>
    </source>
</evidence>
<reference evidence="1 2" key="1">
    <citation type="submission" date="2017-01" db="EMBL/GenBank/DDBJ databases">
        <title>The cable genome- insights into the physiology and evolution of filamentous bacteria capable of sulfide oxidation via long distance electron transfer.</title>
        <authorList>
            <person name="Schreiber L."/>
            <person name="Bjerg J.T."/>
            <person name="Boggild A."/>
            <person name="Van De Vossenberg J."/>
            <person name="Meysman F."/>
            <person name="Nielsen L.P."/>
            <person name="Schramm A."/>
            <person name="Kjeldsen K.U."/>
        </authorList>
    </citation>
    <scope>NUCLEOTIDE SEQUENCE [LARGE SCALE GENOMIC DNA]</scope>
    <source>
        <strain evidence="1">A1</strain>
    </source>
</reference>
<proteinExistence type="predicted"/>
<sequence>MSSNKPTLVFANSKGEIRDYEGLTMAGASGELFHCPDHAELIELPEGSELFVLPGRLPVGIEPDTGEPALLDADPIPGKQTYPLLPPLWLRPIQLCVQLLIRAKKKLRSFPCLPTQQ</sequence>
<comment type="caution">
    <text evidence="1">The sequence shown here is derived from an EMBL/GenBank/DDBJ whole genome shotgun (WGS) entry which is preliminary data.</text>
</comment>
<keyword evidence="2" id="KW-1185">Reference proteome</keyword>
<accession>A0A3S3QKG7</accession>
<gene>
    <name evidence="1" type="ORF">VT98_10114</name>
</gene>
<protein>
    <submittedName>
        <fullName evidence="1">Uncharacterized protein</fullName>
    </submittedName>
</protein>
<dbReference type="AlphaFoldDB" id="A0A3S3QKG7"/>